<dbReference type="InterPro" id="IPR032632">
    <property type="entry name" value="Peptidase_M16_M"/>
</dbReference>
<feature type="non-terminal residue" evidence="12">
    <location>
        <position position="1"/>
    </location>
</feature>
<evidence type="ECO:0000256" key="3">
    <source>
        <dbReference type="ARBA" id="ARBA00022670"/>
    </source>
</evidence>
<evidence type="ECO:0000259" key="11">
    <source>
        <dbReference type="Pfam" id="PF16187"/>
    </source>
</evidence>
<dbReference type="GO" id="GO:0006508">
    <property type="term" value="P:proteolysis"/>
    <property type="evidence" value="ECO:0007669"/>
    <property type="project" value="UniProtKB-KW"/>
</dbReference>
<dbReference type="EC" id="3.4.24.56" evidence="12"/>
<dbReference type="MEROPS" id="M16.020"/>
<evidence type="ECO:0000256" key="1">
    <source>
        <dbReference type="ARBA" id="ARBA00001947"/>
    </source>
</evidence>
<dbReference type="AlphaFoldDB" id="G0R241"/>
<evidence type="ECO:0000256" key="8">
    <source>
        <dbReference type="RuleBase" id="RU004447"/>
    </source>
</evidence>
<dbReference type="InterPro" id="IPR050626">
    <property type="entry name" value="Peptidase_M16"/>
</dbReference>
<feature type="domain" description="Peptidase M16 C-terminal" evidence="10">
    <location>
        <begin position="168"/>
        <end position="347"/>
    </location>
</feature>
<keyword evidence="13" id="KW-1185">Reference proteome</keyword>
<dbReference type="Gene3D" id="3.30.830.10">
    <property type="entry name" value="Metalloenzyme, LuxS/M16 peptidase-like"/>
    <property type="match status" value="3"/>
</dbReference>
<accession>G0R241</accession>
<evidence type="ECO:0000259" key="9">
    <source>
        <dbReference type="Pfam" id="PF00675"/>
    </source>
</evidence>
<keyword evidence="7" id="KW-0482">Metalloprotease</keyword>
<dbReference type="eggNOG" id="KOG0959">
    <property type="taxonomic scope" value="Eukaryota"/>
</dbReference>
<dbReference type="InterPro" id="IPR011765">
    <property type="entry name" value="Pept_M16_N"/>
</dbReference>
<evidence type="ECO:0000256" key="5">
    <source>
        <dbReference type="ARBA" id="ARBA00022801"/>
    </source>
</evidence>
<dbReference type="OrthoDB" id="952271at2759"/>
<dbReference type="PANTHER" id="PTHR43690">
    <property type="entry name" value="NARDILYSIN"/>
    <property type="match status" value="1"/>
</dbReference>
<dbReference type="GeneID" id="14904545"/>
<evidence type="ECO:0000313" key="13">
    <source>
        <dbReference type="Proteomes" id="UP000008983"/>
    </source>
</evidence>
<dbReference type="Pfam" id="PF16187">
    <property type="entry name" value="Peptidase_M16_M"/>
    <property type="match status" value="1"/>
</dbReference>
<organism evidence="12 13">
    <name type="scientific">Ichthyophthirius multifiliis</name>
    <name type="common">White spot disease agent</name>
    <name type="synonym">Ich</name>
    <dbReference type="NCBI Taxonomy" id="5932"/>
    <lineage>
        <taxon>Eukaryota</taxon>
        <taxon>Sar</taxon>
        <taxon>Alveolata</taxon>
        <taxon>Ciliophora</taxon>
        <taxon>Intramacronucleata</taxon>
        <taxon>Oligohymenophorea</taxon>
        <taxon>Hymenostomatida</taxon>
        <taxon>Ophryoglenina</taxon>
        <taxon>Ichthyophthirius</taxon>
    </lineage>
</organism>
<sequence>KELLLKNKMQCLLIYDHDTEKSGAALNVKAGFYQDPAETPGLAHFLEHMLFMGTQKYPNQSEYSDYLQKNSGFSNAYTSGNETNYYFTSSCNSIEGALDRFSQFFISPLFFESCVEREMKAVDSEHQKNLNQDNWRMHQLFRFSSLENSEYRKFGTGNLMSLNKEKIREELIEFYEKNYSANLMKLVVYSNSELDIMEKWVQDKFESVKNKDLEGLKKFSCESFNKENLNGNIWKIVPVQNNHCLQIKWILDNMQGLYKNNPLNYLSHVFGHEGKGSLLQILSDLHLASEISCSNGNEVGSFSFLQINIDLSDQGVEKYEEVLKIVFEYVKMVKNKGIQKWVFEEKKLLSELNFENKDKEKPQNYLQVLSSRMQNQPIEDVLIQPYLNEKFEEEVFQKTVDNLNIENMRIQVISQNFKNECILQEPVYNTKYTIQYLPDYLRNFFNENNFNINMQFLEKNQFLPKNMNLFQIQNRENNIPLNVIKNKQSEIWFKEDFLFKKPKAVISGRILLKENIQRPVQRSVFFALYIMLLNDNLRTFRYNAEMAYLGCSVDYQTVPLVQMLVVIMIAWKLFQSVYVKKQPSFNVWIRKSSIFNIRNYSNLIRIYKKHSLIYQQDSLLKGSCKLMGLIQMNSNKLQFRTFHLRSFWSSKRIFLNLLDLNGWLLEIYKRKKSFRAFWNAKSNFKGIFWMKKTYFQFEQQNQYKEKLIFMKKNQIRKKPIVVFKFIGNIRRKILGTQLFVIQFKLL</sequence>
<evidence type="ECO:0000256" key="4">
    <source>
        <dbReference type="ARBA" id="ARBA00022723"/>
    </source>
</evidence>
<reference evidence="12 13" key="1">
    <citation type="submission" date="2011-07" db="EMBL/GenBank/DDBJ databases">
        <authorList>
            <person name="Coyne R."/>
            <person name="Brami D."/>
            <person name="Johnson J."/>
            <person name="Hostetler J."/>
            <person name="Hannick L."/>
            <person name="Clark T."/>
            <person name="Cassidy-Hanley D."/>
            <person name="Inman J."/>
        </authorList>
    </citation>
    <scope>NUCLEOTIDE SEQUENCE [LARGE SCALE GENOMIC DNA]</scope>
    <source>
        <strain evidence="12 13">G5</strain>
    </source>
</reference>
<dbReference type="SUPFAM" id="SSF63411">
    <property type="entry name" value="LuxS/MPP-like metallohydrolase"/>
    <property type="match status" value="3"/>
</dbReference>
<dbReference type="GO" id="GO:0004222">
    <property type="term" value="F:metalloendopeptidase activity"/>
    <property type="evidence" value="ECO:0007669"/>
    <property type="project" value="UniProtKB-EC"/>
</dbReference>
<dbReference type="InterPro" id="IPR011249">
    <property type="entry name" value="Metalloenz_LuxS/M16"/>
</dbReference>
<dbReference type="STRING" id="857967.G0R241"/>
<evidence type="ECO:0000256" key="2">
    <source>
        <dbReference type="ARBA" id="ARBA00007261"/>
    </source>
</evidence>
<dbReference type="FunFam" id="3.30.830.10:FF:000005">
    <property type="entry name" value="nardilysin isoform X1"/>
    <property type="match status" value="1"/>
</dbReference>
<dbReference type="OMA" id="ENICHET"/>
<name>G0R241_ICHMU</name>
<keyword evidence="5 12" id="KW-0378">Hydrolase</keyword>
<evidence type="ECO:0000313" key="12">
    <source>
        <dbReference type="EMBL" id="EGR28469.1"/>
    </source>
</evidence>
<dbReference type="Pfam" id="PF00675">
    <property type="entry name" value="Peptidase_M16"/>
    <property type="match status" value="1"/>
</dbReference>
<proteinExistence type="inferred from homology"/>
<dbReference type="GO" id="GO:0046872">
    <property type="term" value="F:metal ion binding"/>
    <property type="evidence" value="ECO:0007669"/>
    <property type="project" value="UniProtKB-KW"/>
</dbReference>
<keyword evidence="4" id="KW-0479">Metal-binding</keyword>
<evidence type="ECO:0000259" key="10">
    <source>
        <dbReference type="Pfam" id="PF05193"/>
    </source>
</evidence>
<dbReference type="EMBL" id="GL984240">
    <property type="protein sequence ID" value="EGR28469.1"/>
    <property type="molecule type" value="Genomic_DNA"/>
</dbReference>
<dbReference type="InParanoid" id="G0R241"/>
<protein>
    <submittedName>
        <fullName evidence="12">Insulin-degrading enzyme, putative</fullName>
        <ecNumber evidence="12">3.4.24.56</ecNumber>
    </submittedName>
</protein>
<evidence type="ECO:0000256" key="7">
    <source>
        <dbReference type="ARBA" id="ARBA00023049"/>
    </source>
</evidence>
<comment type="similarity">
    <text evidence="2 8">Belongs to the peptidase M16 family.</text>
</comment>
<gene>
    <name evidence="12" type="ORF">IMG5_174780</name>
</gene>
<keyword evidence="3" id="KW-0645">Protease</keyword>
<dbReference type="FunFam" id="3.30.830.10:FF:000012">
    <property type="entry name" value="Protease 3"/>
    <property type="match status" value="1"/>
</dbReference>
<dbReference type="Proteomes" id="UP000008983">
    <property type="component" value="Unassembled WGS sequence"/>
</dbReference>
<evidence type="ECO:0000256" key="6">
    <source>
        <dbReference type="ARBA" id="ARBA00022833"/>
    </source>
</evidence>
<feature type="domain" description="Peptidase M16 middle/third" evidence="11">
    <location>
        <begin position="354"/>
        <end position="555"/>
    </location>
</feature>
<dbReference type="PROSITE" id="PS00143">
    <property type="entry name" value="INSULINASE"/>
    <property type="match status" value="1"/>
</dbReference>
<keyword evidence="6" id="KW-0862">Zinc</keyword>
<dbReference type="RefSeq" id="XP_004029705.1">
    <property type="nucleotide sequence ID" value="XM_004029657.1"/>
</dbReference>
<dbReference type="Pfam" id="PF05193">
    <property type="entry name" value="Peptidase_M16_C"/>
    <property type="match status" value="1"/>
</dbReference>
<dbReference type="PANTHER" id="PTHR43690:SF18">
    <property type="entry name" value="INSULIN-DEGRADING ENZYME-RELATED"/>
    <property type="match status" value="1"/>
</dbReference>
<dbReference type="InterPro" id="IPR007863">
    <property type="entry name" value="Peptidase_M16_C"/>
</dbReference>
<feature type="domain" description="Peptidase M16 N-terminal" evidence="9">
    <location>
        <begin position="12"/>
        <end position="141"/>
    </location>
</feature>
<dbReference type="InterPro" id="IPR001431">
    <property type="entry name" value="Pept_M16_Zn_BS"/>
</dbReference>
<comment type="cofactor">
    <cofactor evidence="1">
        <name>Zn(2+)</name>
        <dbReference type="ChEBI" id="CHEBI:29105"/>
    </cofactor>
</comment>